<feature type="region of interest" description="Disordered" evidence="1">
    <location>
        <begin position="1"/>
        <end position="39"/>
    </location>
</feature>
<proteinExistence type="predicted"/>
<dbReference type="AlphaFoldDB" id="A0A8J2IBI8"/>
<dbReference type="Proteomes" id="UP000676310">
    <property type="component" value="Unassembled WGS sequence"/>
</dbReference>
<name>A0A8J2IBI8_9PLEO</name>
<gene>
    <name evidence="2" type="ORF">ALTATR162_LOCUS9071</name>
</gene>
<protein>
    <submittedName>
        <fullName evidence="2">Uncharacterized protein</fullName>
    </submittedName>
</protein>
<dbReference type="OrthoDB" id="3663214at2759"/>
<comment type="caution">
    <text evidence="2">The sequence shown here is derived from an EMBL/GenBank/DDBJ whole genome shotgun (WGS) entry which is preliminary data.</text>
</comment>
<evidence type="ECO:0000313" key="3">
    <source>
        <dbReference type="Proteomes" id="UP000676310"/>
    </source>
</evidence>
<keyword evidence="3" id="KW-1185">Reference proteome</keyword>
<accession>A0A8J2IBI8</accession>
<dbReference type="EMBL" id="CAJRGZ010000023">
    <property type="protein sequence ID" value="CAG5179176.1"/>
    <property type="molecule type" value="Genomic_DNA"/>
</dbReference>
<evidence type="ECO:0000313" key="2">
    <source>
        <dbReference type="EMBL" id="CAG5179176.1"/>
    </source>
</evidence>
<dbReference type="RefSeq" id="XP_043172639.1">
    <property type="nucleotide sequence ID" value="XM_043316704.1"/>
</dbReference>
<sequence>MSQAPAFHSPPSSPESDYGMPQSPGTPLTPPPHNWYIMPQAPASPTPPYRFPSAEVRRSFVEQHAEFIVKMMKCRSMELFDCKDPIVQMASAYIYGIQEENASRKWSTRTHPLNYKVISNNSVNQTDYLYAPDIQHPITFSEAYFTLWAHTPWGTSQVMPWTAFRQTVYGALEAPRFLREVLTRGTPLYSEWKTGQGLRLTVPQRIAAALLRSKGQIMCGKLAHIHVKDMFILVHSHYLPWVTLNSVANFLYLHEENFDQDFLATEVHHEYTFFTLPPGQENKIFKPCSGIDSRLVTNLPAELMLKILESVFKIDGDIHVVFDENEDEYVFLVEKERRLKKYPYGLQGVELPYGNFWKLPTTSHFFAFGIAGRKNCFMMKDVFYKKNTFIVHDDPLNNSLHWAQQRQRSGL</sequence>
<evidence type="ECO:0000256" key="1">
    <source>
        <dbReference type="SAM" id="MobiDB-lite"/>
    </source>
</evidence>
<dbReference type="GeneID" id="67021252"/>
<reference evidence="2" key="1">
    <citation type="submission" date="2021-05" db="EMBL/GenBank/DDBJ databases">
        <authorList>
            <person name="Stam R."/>
        </authorList>
    </citation>
    <scope>NUCLEOTIDE SEQUENCE</scope>
    <source>
        <strain evidence="2">CS162</strain>
    </source>
</reference>
<organism evidence="2 3">
    <name type="scientific">Alternaria atra</name>
    <dbReference type="NCBI Taxonomy" id="119953"/>
    <lineage>
        <taxon>Eukaryota</taxon>
        <taxon>Fungi</taxon>
        <taxon>Dikarya</taxon>
        <taxon>Ascomycota</taxon>
        <taxon>Pezizomycotina</taxon>
        <taxon>Dothideomycetes</taxon>
        <taxon>Pleosporomycetidae</taxon>
        <taxon>Pleosporales</taxon>
        <taxon>Pleosporineae</taxon>
        <taxon>Pleosporaceae</taxon>
        <taxon>Alternaria</taxon>
        <taxon>Alternaria sect. Ulocladioides</taxon>
    </lineage>
</organism>